<evidence type="ECO:0000256" key="8">
    <source>
        <dbReference type="ARBA" id="ARBA00022741"/>
    </source>
</evidence>
<evidence type="ECO:0000256" key="1">
    <source>
        <dbReference type="ARBA" id="ARBA00000085"/>
    </source>
</evidence>
<evidence type="ECO:0000256" key="4">
    <source>
        <dbReference type="ARBA" id="ARBA00022475"/>
    </source>
</evidence>
<dbReference type="Proteomes" id="UP000003301">
    <property type="component" value="Unassembled WGS sequence"/>
</dbReference>
<evidence type="ECO:0000259" key="16">
    <source>
        <dbReference type="Pfam" id="PF06580"/>
    </source>
</evidence>
<protein>
    <recommendedName>
        <fullName evidence="3">histidine kinase</fullName>
        <ecNumber evidence="3">2.7.13.3</ecNumber>
    </recommendedName>
</protein>
<dbReference type="PANTHER" id="PTHR34220:SF7">
    <property type="entry name" value="SENSOR HISTIDINE KINASE YPDA"/>
    <property type="match status" value="1"/>
</dbReference>
<evidence type="ECO:0000256" key="7">
    <source>
        <dbReference type="ARBA" id="ARBA00022692"/>
    </source>
</evidence>
<evidence type="ECO:0000256" key="5">
    <source>
        <dbReference type="ARBA" id="ARBA00022553"/>
    </source>
</evidence>
<dbReference type="InterPro" id="IPR011620">
    <property type="entry name" value="Sig_transdc_His_kinase_LytS_TM"/>
</dbReference>
<sequence>MNIQFISHLISNIGCSAIIAFFFIKIDKANIIIKSKAKSKKDVIALSFFFSLLSISGTYIGLNFNGAILNTRNMGVVAGGLLGGPYVAALTGLIAGIHRAIVNLGRETAIPCAIATIIGGFLTAYVSRFAKNKDRMFFAFLLAFVVENLSMALILLIQKDKALAQSIVKNFYIPMVFMNSVGAAVLILLVEDIIQKSELIAGSQAKLALEIANKTLPYFRNTENLNEVCKIIANSLGARATVITDTKEIIAGFSTDKSVINRSNIRSNNTREVLKTGEVMLVIKDDEDEIIEDFFYISPHIKSCIILPLKEKNDVSGTLKIFFDTAEKITEKNRYLMIGLSHLISTQMEISKVENLISLLKYSELKALQSQINPHFLFNVLNTMTSLIRTNPEKAREVTIDLSNYLRYNLDNNLKSVELIKELNQIDTYIKIEKARFGEKLNIIYDVDESLYNFQIPSLIIQPLVENSIKHGILKKRDKGFVKIIVKKIDKDIEVAIEDDGVGIEQAVIDNLDKKIEENIGLKNVHQRLKLLYGEGLNITKLEQGTRIKFKILGGVKYD</sequence>
<keyword evidence="6" id="KW-0808">Transferase</keyword>
<keyword evidence="4" id="KW-1003">Cell membrane</keyword>
<comment type="catalytic activity">
    <reaction evidence="1">
        <text>ATP + protein L-histidine = ADP + protein N-phospho-L-histidine.</text>
        <dbReference type="EC" id="2.7.13.3"/>
    </reaction>
</comment>
<keyword evidence="9 18" id="KW-0418">Kinase</keyword>
<evidence type="ECO:0000256" key="11">
    <source>
        <dbReference type="ARBA" id="ARBA00022989"/>
    </source>
</evidence>
<feature type="transmembrane region" description="Helical" evidence="14">
    <location>
        <begin position="170"/>
        <end position="190"/>
    </location>
</feature>
<dbReference type="PANTHER" id="PTHR34220">
    <property type="entry name" value="SENSOR HISTIDINE KINASE YPDA"/>
    <property type="match status" value="1"/>
</dbReference>
<evidence type="ECO:0000256" key="13">
    <source>
        <dbReference type="ARBA" id="ARBA00023136"/>
    </source>
</evidence>
<feature type="domain" description="Signal transduction histidine kinase internal region" evidence="16">
    <location>
        <begin position="363"/>
        <end position="441"/>
    </location>
</feature>
<evidence type="ECO:0000256" key="9">
    <source>
        <dbReference type="ARBA" id="ARBA00022777"/>
    </source>
</evidence>
<dbReference type="InterPro" id="IPR029016">
    <property type="entry name" value="GAF-like_dom_sf"/>
</dbReference>
<evidence type="ECO:0000256" key="14">
    <source>
        <dbReference type="SAM" id="Phobius"/>
    </source>
</evidence>
<dbReference type="GO" id="GO:0016301">
    <property type="term" value="F:kinase activity"/>
    <property type="evidence" value="ECO:0007669"/>
    <property type="project" value="UniProtKB-KW"/>
</dbReference>
<evidence type="ECO:0000259" key="15">
    <source>
        <dbReference type="Pfam" id="PF02518"/>
    </source>
</evidence>
<keyword evidence="11 14" id="KW-1133">Transmembrane helix</keyword>
<evidence type="ECO:0000313" key="18">
    <source>
        <dbReference type="EMBL" id="KGE63076.1"/>
    </source>
</evidence>
<dbReference type="InterPro" id="IPR036890">
    <property type="entry name" value="HATPase_C_sf"/>
</dbReference>
<feature type="domain" description="Signal transduction histidine kinase 5TM receptor LytS transmembrane region" evidence="17">
    <location>
        <begin position="32"/>
        <end position="192"/>
    </location>
</feature>
<dbReference type="SUPFAM" id="SSF55874">
    <property type="entry name" value="ATPase domain of HSP90 chaperone/DNA topoisomerase II/histidine kinase"/>
    <property type="match status" value="1"/>
</dbReference>
<evidence type="ECO:0000256" key="6">
    <source>
        <dbReference type="ARBA" id="ARBA00022679"/>
    </source>
</evidence>
<dbReference type="RefSeq" id="WP_008793697.1">
    <property type="nucleotide sequence ID" value="NZ_KN173677.1"/>
</dbReference>
<dbReference type="Gene3D" id="1.10.1760.20">
    <property type="match status" value="1"/>
</dbReference>
<keyword evidence="13 14" id="KW-0472">Membrane</keyword>
<dbReference type="InterPro" id="IPR003594">
    <property type="entry name" value="HATPase_dom"/>
</dbReference>
<evidence type="ECO:0000259" key="17">
    <source>
        <dbReference type="Pfam" id="PF07694"/>
    </source>
</evidence>
<evidence type="ECO:0000256" key="12">
    <source>
        <dbReference type="ARBA" id="ARBA00023012"/>
    </source>
</evidence>
<dbReference type="InterPro" id="IPR010559">
    <property type="entry name" value="Sig_transdc_His_kin_internal"/>
</dbReference>
<comment type="subcellular location">
    <subcellularLocation>
        <location evidence="2">Cell membrane</location>
        <topology evidence="2">Multi-pass membrane protein</topology>
    </subcellularLocation>
</comment>
<feature type="transmembrane region" description="Helical" evidence="14">
    <location>
        <begin position="109"/>
        <end position="130"/>
    </location>
</feature>
<feature type="transmembrane region" description="Helical" evidence="14">
    <location>
        <begin position="136"/>
        <end position="158"/>
    </location>
</feature>
<reference evidence="18" key="1">
    <citation type="submission" date="2013-05" db="EMBL/GenBank/DDBJ databases">
        <title>The Genome Sequence of Fusobacterium sp. 2_1_31.</title>
        <authorList>
            <consortium name="The Broad Institute Genomics Platform"/>
            <person name="Earl A."/>
            <person name="Ward D."/>
            <person name="Feldgarden M."/>
            <person name="Gevers D."/>
            <person name="Ambrose C."/>
            <person name="Strauss J."/>
            <person name="Allen-Vercoe E."/>
            <person name="Walker B."/>
            <person name="Young S."/>
            <person name="Zeng Q."/>
            <person name="Gargeya S."/>
            <person name="Fitzgerald M."/>
            <person name="Haas B."/>
            <person name="Abouelleil A."/>
            <person name="Allen A.W."/>
            <person name="Alvarado L."/>
            <person name="Arachchi H.M."/>
            <person name="Berlin A.M."/>
            <person name="Chapman S.B."/>
            <person name="Gainer-Dewar J."/>
            <person name="Goldberg J."/>
            <person name="Griggs A."/>
            <person name="Gujja S."/>
            <person name="Hansen M."/>
            <person name="Howarth C."/>
            <person name="Imamovic A."/>
            <person name="Ireland A."/>
            <person name="Larimer J."/>
            <person name="McCowan C."/>
            <person name="Murphy C."/>
            <person name="Pearson M."/>
            <person name="Poon T.W."/>
            <person name="Priest M."/>
            <person name="Roberts A."/>
            <person name="Saif S."/>
            <person name="Shea T."/>
            <person name="Sisk P."/>
            <person name="Sykes S."/>
            <person name="Wortman J."/>
            <person name="Nusbaum C."/>
            <person name="Birren B."/>
        </authorList>
    </citation>
    <scope>NUCLEOTIDE SEQUENCE [LARGE SCALE GENOMIC DNA]</scope>
    <source>
        <strain evidence="18">2_1_31</strain>
    </source>
</reference>
<dbReference type="Gene3D" id="3.30.565.10">
    <property type="entry name" value="Histidine kinase-like ATPase, C-terminal domain"/>
    <property type="match status" value="1"/>
</dbReference>
<keyword evidence="7 14" id="KW-0812">Transmembrane</keyword>
<keyword evidence="5" id="KW-0597">Phosphoprotein</keyword>
<feature type="transmembrane region" description="Helical" evidence="14">
    <location>
        <begin position="6"/>
        <end position="24"/>
    </location>
</feature>
<evidence type="ECO:0000256" key="2">
    <source>
        <dbReference type="ARBA" id="ARBA00004651"/>
    </source>
</evidence>
<proteinExistence type="predicted"/>
<dbReference type="Pfam" id="PF06580">
    <property type="entry name" value="His_kinase"/>
    <property type="match status" value="1"/>
</dbReference>
<evidence type="ECO:0000256" key="10">
    <source>
        <dbReference type="ARBA" id="ARBA00022840"/>
    </source>
</evidence>
<dbReference type="Gene3D" id="3.30.450.40">
    <property type="match status" value="1"/>
</dbReference>
<organism evidence="18 19">
    <name type="scientific">Fusobacterium periodonticum 2_1_31</name>
    <dbReference type="NCBI Taxonomy" id="469599"/>
    <lineage>
        <taxon>Bacteria</taxon>
        <taxon>Fusobacteriati</taxon>
        <taxon>Fusobacteriota</taxon>
        <taxon>Fusobacteriia</taxon>
        <taxon>Fusobacteriales</taxon>
        <taxon>Fusobacteriaceae</taxon>
        <taxon>Fusobacterium</taxon>
    </lineage>
</organism>
<name>A0ABR4WMF2_9FUSO</name>
<feature type="transmembrane region" description="Helical" evidence="14">
    <location>
        <begin position="74"/>
        <end position="97"/>
    </location>
</feature>
<keyword evidence="12" id="KW-0902">Two-component regulatory system</keyword>
<feature type="transmembrane region" description="Helical" evidence="14">
    <location>
        <begin position="44"/>
        <end position="62"/>
    </location>
</feature>
<evidence type="ECO:0000313" key="19">
    <source>
        <dbReference type="Proteomes" id="UP000003301"/>
    </source>
</evidence>
<keyword evidence="10" id="KW-0067">ATP-binding</keyword>
<dbReference type="EMBL" id="ACDC03000011">
    <property type="protein sequence ID" value="KGE63076.1"/>
    <property type="molecule type" value="Genomic_DNA"/>
</dbReference>
<accession>A0ABR4WMF2</accession>
<gene>
    <name evidence="18" type="ORF">FSAG_000763</name>
</gene>
<comment type="caution">
    <text evidence="18">The sequence shown here is derived from an EMBL/GenBank/DDBJ whole genome shotgun (WGS) entry which is preliminary data.</text>
</comment>
<evidence type="ECO:0000256" key="3">
    <source>
        <dbReference type="ARBA" id="ARBA00012438"/>
    </source>
</evidence>
<feature type="domain" description="Histidine kinase/HSP90-like ATPase" evidence="15">
    <location>
        <begin position="459"/>
        <end position="552"/>
    </location>
</feature>
<dbReference type="SUPFAM" id="SSF55781">
    <property type="entry name" value="GAF domain-like"/>
    <property type="match status" value="1"/>
</dbReference>
<dbReference type="EC" id="2.7.13.3" evidence="3"/>
<dbReference type="InterPro" id="IPR050640">
    <property type="entry name" value="Bact_2-comp_sensor_kinase"/>
</dbReference>
<dbReference type="Pfam" id="PF07694">
    <property type="entry name" value="5TM-5TMR_LYT"/>
    <property type="match status" value="1"/>
</dbReference>
<keyword evidence="19" id="KW-1185">Reference proteome</keyword>
<dbReference type="Pfam" id="PF02518">
    <property type="entry name" value="HATPase_c"/>
    <property type="match status" value="1"/>
</dbReference>
<keyword evidence="8" id="KW-0547">Nucleotide-binding</keyword>